<feature type="transmembrane region" description="Helical" evidence="9">
    <location>
        <begin position="105"/>
        <end position="125"/>
    </location>
</feature>
<dbReference type="RefSeq" id="WP_275595941.1">
    <property type="nucleotide sequence ID" value="NZ_CP102381.1"/>
</dbReference>
<keyword evidence="3" id="KW-0645">Protease</keyword>
<evidence type="ECO:0000256" key="5">
    <source>
        <dbReference type="ARBA" id="ARBA00022801"/>
    </source>
</evidence>
<evidence type="ECO:0000313" key="11">
    <source>
        <dbReference type="Proteomes" id="UP001222275"/>
    </source>
</evidence>
<evidence type="ECO:0000313" key="10">
    <source>
        <dbReference type="EMBL" id="WEJ63686.1"/>
    </source>
</evidence>
<protein>
    <submittedName>
        <fullName evidence="10">Archaeosortase/exosortase family protein</fullName>
    </submittedName>
</protein>
<organism evidence="10 11">
    <name type="scientific">Thiomicrorhabdus lithotrophica</name>
    <dbReference type="NCBI Taxonomy" id="2949997"/>
    <lineage>
        <taxon>Bacteria</taxon>
        <taxon>Pseudomonadati</taxon>
        <taxon>Pseudomonadota</taxon>
        <taxon>Gammaproteobacteria</taxon>
        <taxon>Thiotrichales</taxon>
        <taxon>Piscirickettsiaceae</taxon>
        <taxon>Thiomicrorhabdus</taxon>
    </lineage>
</organism>
<evidence type="ECO:0000256" key="9">
    <source>
        <dbReference type="SAM" id="Phobius"/>
    </source>
</evidence>
<keyword evidence="2" id="KW-1003">Cell membrane</keyword>
<evidence type="ECO:0000256" key="6">
    <source>
        <dbReference type="ARBA" id="ARBA00022989"/>
    </source>
</evidence>
<evidence type="ECO:0000256" key="3">
    <source>
        <dbReference type="ARBA" id="ARBA00022670"/>
    </source>
</evidence>
<evidence type="ECO:0000256" key="8">
    <source>
        <dbReference type="SAM" id="MobiDB-lite"/>
    </source>
</evidence>
<proteinExistence type="predicted"/>
<evidence type="ECO:0000256" key="7">
    <source>
        <dbReference type="ARBA" id="ARBA00023136"/>
    </source>
</evidence>
<accession>A0ABY8CCG3</accession>
<keyword evidence="5" id="KW-0378">Hydrolase</keyword>
<comment type="subcellular location">
    <subcellularLocation>
        <location evidence="1">Cell membrane</location>
        <topology evidence="1">Multi-pass membrane protein</topology>
    </subcellularLocation>
</comment>
<keyword evidence="6 9" id="KW-1133">Transmembrane helix</keyword>
<evidence type="ECO:0000256" key="4">
    <source>
        <dbReference type="ARBA" id="ARBA00022692"/>
    </source>
</evidence>
<feature type="region of interest" description="Disordered" evidence="8">
    <location>
        <begin position="184"/>
        <end position="214"/>
    </location>
</feature>
<dbReference type="InterPro" id="IPR026392">
    <property type="entry name" value="Exo/Archaeosortase_dom"/>
</dbReference>
<feature type="transmembrane region" description="Helical" evidence="9">
    <location>
        <begin position="77"/>
        <end position="93"/>
    </location>
</feature>
<gene>
    <name evidence="10" type="ORF">NR989_05385</name>
</gene>
<dbReference type="NCBIfam" id="TIGR04178">
    <property type="entry name" value="exo_archaeo"/>
    <property type="match status" value="1"/>
</dbReference>
<dbReference type="Proteomes" id="UP001222275">
    <property type="component" value="Chromosome"/>
</dbReference>
<feature type="compositionally biased region" description="Basic and acidic residues" evidence="8">
    <location>
        <begin position="184"/>
        <end position="206"/>
    </location>
</feature>
<sequence>MLWFFVRYFLWLILLFVLFFIESFSPLYFVQTLQTDLTIYLTKLWIDGFDIPVKMVGNTIFLDHGFNIWILDDCNGLAAYLLFAVAIIAYPTSWRSRLIWLLEGYLYLVVINSIRIDFVIYLTMFDADYFECVHDCIGRICMVATTMLLFMLFTLRVQVTRVVRSRYDRRKALPNRRHVHAHDWREEKEEHRHGMSDRRVHNERREKPAKRLRL</sequence>
<feature type="transmembrane region" description="Helical" evidence="9">
    <location>
        <begin position="6"/>
        <end position="30"/>
    </location>
</feature>
<reference evidence="10 11" key="1">
    <citation type="submission" date="2022-06" db="EMBL/GenBank/DDBJ databases">
        <title>Thiomicrohabdus sp. nov, an obligately chemolithoautotrophic, sulfur-oxidizing bacterium isolated from beach of Guanyin Mountain. Amoy.</title>
        <authorList>
            <person name="Zhu H."/>
        </authorList>
    </citation>
    <scope>NUCLEOTIDE SEQUENCE [LARGE SCALE GENOMIC DNA]</scope>
    <source>
        <strain evidence="10 11">XGS-01</strain>
    </source>
</reference>
<feature type="transmembrane region" description="Helical" evidence="9">
    <location>
        <begin position="137"/>
        <end position="157"/>
    </location>
</feature>
<keyword evidence="7 9" id="KW-0472">Membrane</keyword>
<keyword evidence="11" id="KW-1185">Reference proteome</keyword>
<dbReference type="Pfam" id="PF09721">
    <property type="entry name" value="Exosortase_EpsH"/>
    <property type="match status" value="1"/>
</dbReference>
<dbReference type="EMBL" id="CP102381">
    <property type="protein sequence ID" value="WEJ63686.1"/>
    <property type="molecule type" value="Genomic_DNA"/>
</dbReference>
<dbReference type="InterPro" id="IPR019127">
    <property type="entry name" value="Exosortase"/>
</dbReference>
<evidence type="ECO:0000256" key="2">
    <source>
        <dbReference type="ARBA" id="ARBA00022475"/>
    </source>
</evidence>
<keyword evidence="4 9" id="KW-0812">Transmembrane</keyword>
<name>A0ABY8CCG3_9GAMM</name>
<evidence type="ECO:0000256" key="1">
    <source>
        <dbReference type="ARBA" id="ARBA00004651"/>
    </source>
</evidence>